<dbReference type="GO" id="GO:0005737">
    <property type="term" value="C:cytoplasm"/>
    <property type="evidence" value="ECO:0007669"/>
    <property type="project" value="TreeGrafter"/>
</dbReference>
<dbReference type="Pfam" id="PF18072">
    <property type="entry name" value="FGAR-AT_linker"/>
    <property type="match status" value="1"/>
</dbReference>
<dbReference type="GO" id="GO:0004642">
    <property type="term" value="F:phosphoribosylformylglycinamidine synthase activity"/>
    <property type="evidence" value="ECO:0007669"/>
    <property type="project" value="TreeGrafter"/>
</dbReference>
<dbReference type="GO" id="GO:0005524">
    <property type="term" value="F:ATP binding"/>
    <property type="evidence" value="ECO:0007669"/>
    <property type="project" value="UniProtKB-KW"/>
</dbReference>
<dbReference type="STRING" id="6313.A0A0K0DQI0"/>
<evidence type="ECO:0000256" key="3">
    <source>
        <dbReference type="ARBA" id="ARBA00022840"/>
    </source>
</evidence>
<dbReference type="Gene3D" id="3.30.1330.10">
    <property type="entry name" value="PurM-like, N-terminal domain"/>
    <property type="match status" value="1"/>
</dbReference>
<evidence type="ECO:0000256" key="1">
    <source>
        <dbReference type="ARBA" id="ARBA00022598"/>
    </source>
</evidence>
<reference evidence="6" key="2">
    <citation type="submission" date="2017-02" db="UniProtKB">
        <authorList>
            <consortium name="WormBaseParasite"/>
        </authorList>
    </citation>
    <scope>IDENTIFICATION</scope>
</reference>
<keyword evidence="2" id="KW-0547">Nucleotide-binding</keyword>
<keyword evidence="5" id="KW-1185">Reference proteome</keyword>
<dbReference type="GO" id="GO:0006164">
    <property type="term" value="P:purine nucleotide biosynthetic process"/>
    <property type="evidence" value="ECO:0007669"/>
    <property type="project" value="TreeGrafter"/>
</dbReference>
<name>A0A0K0DQI0_ANGCA</name>
<dbReference type="InterPro" id="IPR036921">
    <property type="entry name" value="PurM-like_N_sf"/>
</dbReference>
<organism evidence="5 6">
    <name type="scientific">Angiostrongylus cantonensis</name>
    <name type="common">Rat lungworm</name>
    <dbReference type="NCBI Taxonomy" id="6313"/>
    <lineage>
        <taxon>Eukaryota</taxon>
        <taxon>Metazoa</taxon>
        <taxon>Ecdysozoa</taxon>
        <taxon>Nematoda</taxon>
        <taxon>Chromadorea</taxon>
        <taxon>Rhabditida</taxon>
        <taxon>Rhabditina</taxon>
        <taxon>Rhabditomorpha</taxon>
        <taxon>Strongyloidea</taxon>
        <taxon>Metastrongylidae</taxon>
        <taxon>Angiostrongylus</taxon>
    </lineage>
</organism>
<dbReference type="InterPro" id="IPR041609">
    <property type="entry name" value="PurL_linker"/>
</dbReference>
<dbReference type="Gene3D" id="1.10.8.750">
    <property type="entry name" value="Phosphoribosylformylglycinamidine synthase, linker domain"/>
    <property type="match status" value="1"/>
</dbReference>
<keyword evidence="1" id="KW-0436">Ligase</keyword>
<dbReference type="PANTHER" id="PTHR10099:SF1">
    <property type="entry name" value="PHOSPHORIBOSYLFORMYLGLYCINAMIDINE SYNTHASE"/>
    <property type="match status" value="1"/>
</dbReference>
<dbReference type="PANTHER" id="PTHR10099">
    <property type="entry name" value="PHOSPHORIBOSYLFORMYLGLYCINAMIDINE SYNTHASE"/>
    <property type="match status" value="1"/>
</dbReference>
<evidence type="ECO:0000256" key="2">
    <source>
        <dbReference type="ARBA" id="ARBA00022741"/>
    </source>
</evidence>
<evidence type="ECO:0000313" key="6">
    <source>
        <dbReference type="WBParaSite" id="ACAC_0001401901-mRNA-1"/>
    </source>
</evidence>
<proteinExistence type="predicted"/>
<protein>
    <submittedName>
        <fullName evidence="6">FGAR-AT_linker domain-containing protein</fullName>
    </submittedName>
</protein>
<sequence length="240" mass="27478">MKSNFALECIYHDNFEFTPVNGRGNFFEIDIIGDPRNLDKANEELGLAFDESDICYYKDLFLNKLNRNPTDVELFDLAQSNSEHSRHWFFRGRLYVDGEERKVNRFRFDISLPFFVEFGWLKGGDFHAGYSSAIRGFDSLLLFPSNPTTTSAMHLRKVLRHITYSAETHNFPTAICPFQGATTGTGGRIRDTHATGRGSHEIAGVAGYSFGNLHLPDYRMPWEDEDEYPCAFSHPNNVRL</sequence>
<accession>A0A0K0DQI0</accession>
<dbReference type="SUPFAM" id="SSF55326">
    <property type="entry name" value="PurM N-terminal domain-like"/>
    <property type="match status" value="1"/>
</dbReference>
<dbReference type="Proteomes" id="UP000035642">
    <property type="component" value="Unassembled WGS sequence"/>
</dbReference>
<evidence type="ECO:0000259" key="4">
    <source>
        <dbReference type="Pfam" id="PF18072"/>
    </source>
</evidence>
<dbReference type="WBParaSite" id="ACAC_0001401901-mRNA-1">
    <property type="protein sequence ID" value="ACAC_0001401901-mRNA-1"/>
    <property type="gene ID" value="ACAC_0001401901"/>
</dbReference>
<feature type="domain" description="Phosphoribosylformylglycinamidine synthase linker" evidence="4">
    <location>
        <begin position="38"/>
        <end position="87"/>
    </location>
</feature>
<evidence type="ECO:0000313" key="5">
    <source>
        <dbReference type="Proteomes" id="UP000035642"/>
    </source>
</evidence>
<dbReference type="AlphaFoldDB" id="A0A0K0DQI0"/>
<keyword evidence="3" id="KW-0067">ATP-binding</keyword>
<reference evidence="5" key="1">
    <citation type="submission" date="2012-09" db="EMBL/GenBank/DDBJ databases">
        <authorList>
            <person name="Martin A.A."/>
        </authorList>
    </citation>
    <scope>NUCLEOTIDE SEQUENCE</scope>
</reference>